<feature type="chain" id="PRO_5046697698" evidence="1">
    <location>
        <begin position="24"/>
        <end position="290"/>
    </location>
</feature>
<gene>
    <name evidence="3" type="ORF">ABB22_04590</name>
</gene>
<evidence type="ECO:0000256" key="1">
    <source>
        <dbReference type="SAM" id="SignalP"/>
    </source>
</evidence>
<evidence type="ECO:0000259" key="2">
    <source>
        <dbReference type="PROSITE" id="PS52015"/>
    </source>
</evidence>
<dbReference type="Gene3D" id="3.30.1150.10">
    <property type="match status" value="1"/>
</dbReference>
<dbReference type="RefSeq" id="WP_055771026.1">
    <property type="nucleotide sequence ID" value="NZ_LDJG01000005.1"/>
</dbReference>
<protein>
    <submittedName>
        <fullName evidence="3">Protein tonB</fullName>
    </submittedName>
</protein>
<feature type="signal peptide" evidence="1">
    <location>
        <begin position="1"/>
        <end position="23"/>
    </location>
</feature>
<proteinExistence type="predicted"/>
<comment type="caution">
    <text evidence="3">The sequence shown here is derived from an EMBL/GenBank/DDBJ whole genome shotgun (WGS) entry which is preliminary data.</text>
</comment>
<reference evidence="3 4" key="1">
    <citation type="submission" date="2015-05" db="EMBL/GenBank/DDBJ databases">
        <title>Genome sequencing and analysis of members of genus Stenotrophomonas.</title>
        <authorList>
            <person name="Patil P.P."/>
            <person name="Midha S."/>
            <person name="Patil P.B."/>
        </authorList>
    </citation>
    <scope>NUCLEOTIDE SEQUENCE [LARGE SCALE GENOMIC DNA]</scope>
    <source>
        <strain evidence="3 4">DSM 12575</strain>
    </source>
</reference>
<accession>A0ABR5NMV5</accession>
<name>A0ABR5NMV5_9GAMM</name>
<dbReference type="EMBL" id="LDJG01000005">
    <property type="protein sequence ID" value="KRG59459.1"/>
    <property type="molecule type" value="Genomic_DNA"/>
</dbReference>
<dbReference type="InterPro" id="IPR037682">
    <property type="entry name" value="TonB_C"/>
</dbReference>
<evidence type="ECO:0000313" key="4">
    <source>
        <dbReference type="Proteomes" id="UP000050902"/>
    </source>
</evidence>
<dbReference type="Proteomes" id="UP000050902">
    <property type="component" value="Unassembled WGS sequence"/>
</dbReference>
<keyword evidence="1" id="KW-0732">Signal</keyword>
<feature type="domain" description="TonB C-terminal" evidence="2">
    <location>
        <begin position="124"/>
        <end position="234"/>
    </location>
</feature>
<sequence length="290" mass="31670">MLKSLHRWGALAVLLLAAGAASAVGPGGVRKQAEMGMQLSGQIDIAPDGSVEAVRLDQQDRLSEGLARFVQSSVMAWAFEPVVRDGKPVAARSPLMLRLVGKRLEDGNTQVSIRSAGFETYDPESRTSVTASNMSPPTYPRPMYEMGAQGDVYLILKVGRDGRVADLYVEQVNMTVVASESQMRKFRQVLGSNAMAAARRWEFRVPAAGAEADQPHWNIRVPVRYAIVDKGRSLPDDEYGVWRAYIPGPRERAPWISDEDWENGSDALADGGIYMAGRGKGPRLLTPLEG</sequence>
<dbReference type="PROSITE" id="PS52015">
    <property type="entry name" value="TONB_CTD"/>
    <property type="match status" value="1"/>
</dbReference>
<keyword evidence="4" id="KW-1185">Reference proteome</keyword>
<dbReference type="SUPFAM" id="SSF74653">
    <property type="entry name" value="TolA/TonB C-terminal domain"/>
    <property type="match status" value="1"/>
</dbReference>
<evidence type="ECO:0000313" key="3">
    <source>
        <dbReference type="EMBL" id="KRG59459.1"/>
    </source>
</evidence>
<organism evidence="3 4">
    <name type="scientific">Stenotrophomonas nitritireducens</name>
    <dbReference type="NCBI Taxonomy" id="83617"/>
    <lineage>
        <taxon>Bacteria</taxon>
        <taxon>Pseudomonadati</taxon>
        <taxon>Pseudomonadota</taxon>
        <taxon>Gammaproteobacteria</taxon>
        <taxon>Lysobacterales</taxon>
        <taxon>Lysobacteraceae</taxon>
        <taxon>Stenotrophomonas</taxon>
    </lineage>
</organism>